<comment type="caution">
    <text evidence="2">The sequence shown here is derived from an EMBL/GenBank/DDBJ whole genome shotgun (WGS) entry which is preliminary data.</text>
</comment>
<proteinExistence type="predicted"/>
<dbReference type="RefSeq" id="WP_380621304.1">
    <property type="nucleotide sequence ID" value="NZ_JBHSDK010000015.1"/>
</dbReference>
<feature type="transmembrane region" description="Helical" evidence="1">
    <location>
        <begin position="68"/>
        <end position="87"/>
    </location>
</feature>
<protein>
    <recommendedName>
        <fullName evidence="4">Transmembrane secretion effector</fullName>
    </recommendedName>
</protein>
<evidence type="ECO:0000313" key="3">
    <source>
        <dbReference type="Proteomes" id="UP001595823"/>
    </source>
</evidence>
<name>A0ABV8TZX4_9ACTN</name>
<evidence type="ECO:0008006" key="4">
    <source>
        <dbReference type="Google" id="ProtNLM"/>
    </source>
</evidence>
<keyword evidence="1" id="KW-0472">Membrane</keyword>
<evidence type="ECO:0000313" key="2">
    <source>
        <dbReference type="EMBL" id="MFC4335948.1"/>
    </source>
</evidence>
<evidence type="ECO:0000256" key="1">
    <source>
        <dbReference type="SAM" id="Phobius"/>
    </source>
</evidence>
<organism evidence="2 3">
    <name type="scientific">Salininema proteolyticum</name>
    <dbReference type="NCBI Taxonomy" id="1607685"/>
    <lineage>
        <taxon>Bacteria</taxon>
        <taxon>Bacillati</taxon>
        <taxon>Actinomycetota</taxon>
        <taxon>Actinomycetes</taxon>
        <taxon>Glycomycetales</taxon>
        <taxon>Glycomycetaceae</taxon>
        <taxon>Salininema</taxon>
    </lineage>
</organism>
<sequence>MGLLRALDLVPVLVQIVGLGVAEDVRVAADENRLGRFIVTLRLVTSGATLAGVLAGGFLGEPLGVREALWGAAALSLTGILLLRPILAEHREKALR</sequence>
<keyword evidence="3" id="KW-1185">Reference proteome</keyword>
<dbReference type="Proteomes" id="UP001595823">
    <property type="component" value="Unassembled WGS sequence"/>
</dbReference>
<accession>A0ABV8TZX4</accession>
<reference evidence="3" key="1">
    <citation type="journal article" date="2019" name="Int. J. Syst. Evol. Microbiol.">
        <title>The Global Catalogue of Microorganisms (GCM) 10K type strain sequencing project: providing services to taxonomists for standard genome sequencing and annotation.</title>
        <authorList>
            <consortium name="The Broad Institute Genomics Platform"/>
            <consortium name="The Broad Institute Genome Sequencing Center for Infectious Disease"/>
            <person name="Wu L."/>
            <person name="Ma J."/>
        </authorList>
    </citation>
    <scope>NUCLEOTIDE SEQUENCE [LARGE SCALE GENOMIC DNA]</scope>
    <source>
        <strain evidence="3">IBRC-M 10908</strain>
    </source>
</reference>
<gene>
    <name evidence="2" type="ORF">ACFPET_12110</name>
</gene>
<dbReference type="SUPFAM" id="SSF103473">
    <property type="entry name" value="MFS general substrate transporter"/>
    <property type="match status" value="1"/>
</dbReference>
<dbReference type="InterPro" id="IPR036259">
    <property type="entry name" value="MFS_trans_sf"/>
</dbReference>
<keyword evidence="1" id="KW-0812">Transmembrane</keyword>
<keyword evidence="1" id="KW-1133">Transmembrane helix</keyword>
<dbReference type="Gene3D" id="1.20.1250.20">
    <property type="entry name" value="MFS general substrate transporter like domains"/>
    <property type="match status" value="1"/>
</dbReference>
<dbReference type="EMBL" id="JBHSDK010000015">
    <property type="protein sequence ID" value="MFC4335948.1"/>
    <property type="molecule type" value="Genomic_DNA"/>
</dbReference>
<feature type="transmembrane region" description="Helical" evidence="1">
    <location>
        <begin position="34"/>
        <end position="56"/>
    </location>
</feature>